<dbReference type="PRINTS" id="PR00039">
    <property type="entry name" value="HTHLYSR"/>
</dbReference>
<dbReference type="Pfam" id="PF03466">
    <property type="entry name" value="LysR_substrate"/>
    <property type="match status" value="1"/>
</dbReference>
<keyword evidence="2" id="KW-0805">Transcription regulation</keyword>
<dbReference type="Pfam" id="PF00126">
    <property type="entry name" value="HTH_1"/>
    <property type="match status" value="1"/>
</dbReference>
<dbReference type="PANTHER" id="PTHR30126">
    <property type="entry name" value="HTH-TYPE TRANSCRIPTIONAL REGULATOR"/>
    <property type="match status" value="1"/>
</dbReference>
<evidence type="ECO:0000313" key="6">
    <source>
        <dbReference type="EMBL" id="PPB80466.1"/>
    </source>
</evidence>
<dbReference type="InterPro" id="IPR036388">
    <property type="entry name" value="WH-like_DNA-bd_sf"/>
</dbReference>
<organism evidence="6 7">
    <name type="scientific">Albidovulum inexpectatum</name>
    <dbReference type="NCBI Taxonomy" id="196587"/>
    <lineage>
        <taxon>Bacteria</taxon>
        <taxon>Pseudomonadati</taxon>
        <taxon>Pseudomonadota</taxon>
        <taxon>Alphaproteobacteria</taxon>
        <taxon>Rhodobacterales</taxon>
        <taxon>Paracoccaceae</taxon>
        <taxon>Albidovulum</taxon>
    </lineage>
</organism>
<keyword evidence="4" id="KW-0804">Transcription</keyword>
<dbReference type="InterPro" id="IPR036390">
    <property type="entry name" value="WH_DNA-bd_sf"/>
</dbReference>
<evidence type="ECO:0000259" key="5">
    <source>
        <dbReference type="PROSITE" id="PS50931"/>
    </source>
</evidence>
<sequence>MAFFNSHCQSLLIDEFDQTVTAMQIELVETFLDLFETRSFNRTAERLGLRQSTVSARIRSLEAALGHRLFQRSRAGTEPTTEGLRFAPHARRLLHDWTEARRAIRDMGSERATLRVGIQHDLVGEHFSRLIAGFRSALPEASFQFEADYSAQMCADLLSGSQDIAILFTPRYHPDLQFETLGEITYLMVSTETDRLSDVRPDTYIMPHFSDALPQVHAQLLPQLSATSLSIGQNAAMVSLIRTMGGTAYVLRDSARILAEEGIARHVADAPPLSVPIHAGVHLRNRHRGLHRRLLQILRRHFGPGPHHDARRRVG</sequence>
<dbReference type="Gene3D" id="1.10.10.10">
    <property type="entry name" value="Winged helix-like DNA-binding domain superfamily/Winged helix DNA-binding domain"/>
    <property type="match status" value="1"/>
</dbReference>
<dbReference type="InterPro" id="IPR005119">
    <property type="entry name" value="LysR_subst-bd"/>
</dbReference>
<dbReference type="PROSITE" id="PS50931">
    <property type="entry name" value="HTH_LYSR"/>
    <property type="match status" value="1"/>
</dbReference>
<name>A0A2S5JG33_9RHOB</name>
<feature type="domain" description="HTH lysR-type" evidence="5">
    <location>
        <begin position="23"/>
        <end position="80"/>
    </location>
</feature>
<dbReference type="AlphaFoldDB" id="A0A2S5JG33"/>
<dbReference type="Gene3D" id="3.40.190.10">
    <property type="entry name" value="Periplasmic binding protein-like II"/>
    <property type="match status" value="1"/>
</dbReference>
<dbReference type="PANTHER" id="PTHR30126:SF21">
    <property type="entry name" value="TRANSCRIPTIONAL REGULATOR-RELATED"/>
    <property type="match status" value="1"/>
</dbReference>
<evidence type="ECO:0000256" key="4">
    <source>
        <dbReference type="ARBA" id="ARBA00023163"/>
    </source>
</evidence>
<dbReference type="GO" id="GO:0003700">
    <property type="term" value="F:DNA-binding transcription factor activity"/>
    <property type="evidence" value="ECO:0007669"/>
    <property type="project" value="InterPro"/>
</dbReference>
<dbReference type="SUPFAM" id="SSF46785">
    <property type="entry name" value="Winged helix' DNA-binding domain"/>
    <property type="match status" value="1"/>
</dbReference>
<comment type="similarity">
    <text evidence="1">Belongs to the LysR transcriptional regulatory family.</text>
</comment>
<dbReference type="InterPro" id="IPR000847">
    <property type="entry name" value="LysR_HTH_N"/>
</dbReference>
<protein>
    <submittedName>
        <fullName evidence="6">DNA-binding transcriptional LysR family regulator</fullName>
    </submittedName>
</protein>
<evidence type="ECO:0000256" key="3">
    <source>
        <dbReference type="ARBA" id="ARBA00023125"/>
    </source>
</evidence>
<dbReference type="SUPFAM" id="SSF53850">
    <property type="entry name" value="Periplasmic binding protein-like II"/>
    <property type="match status" value="1"/>
</dbReference>
<reference evidence="6 7" key="1">
    <citation type="submission" date="2018-01" db="EMBL/GenBank/DDBJ databases">
        <title>Genomic Encyclopedia of Archaeal and Bacterial Type Strains, Phase II (KMG-II): from individual species to whole genera.</title>
        <authorList>
            <person name="Goeker M."/>
        </authorList>
    </citation>
    <scope>NUCLEOTIDE SEQUENCE [LARGE SCALE GENOMIC DNA]</scope>
    <source>
        <strain evidence="6 7">DSM 12048</strain>
    </source>
</reference>
<accession>A0A2S5JG33</accession>
<evidence type="ECO:0000256" key="2">
    <source>
        <dbReference type="ARBA" id="ARBA00023015"/>
    </source>
</evidence>
<evidence type="ECO:0000256" key="1">
    <source>
        <dbReference type="ARBA" id="ARBA00009437"/>
    </source>
</evidence>
<proteinExistence type="inferred from homology"/>
<keyword evidence="7" id="KW-1185">Reference proteome</keyword>
<dbReference type="GO" id="GO:0000976">
    <property type="term" value="F:transcription cis-regulatory region binding"/>
    <property type="evidence" value="ECO:0007669"/>
    <property type="project" value="TreeGrafter"/>
</dbReference>
<dbReference type="FunFam" id="1.10.10.10:FF:000001">
    <property type="entry name" value="LysR family transcriptional regulator"/>
    <property type="match status" value="1"/>
</dbReference>
<dbReference type="EMBL" id="PRDS01000005">
    <property type="protein sequence ID" value="PPB80466.1"/>
    <property type="molecule type" value="Genomic_DNA"/>
</dbReference>
<dbReference type="Proteomes" id="UP000239736">
    <property type="component" value="Unassembled WGS sequence"/>
</dbReference>
<evidence type="ECO:0000313" key="7">
    <source>
        <dbReference type="Proteomes" id="UP000239736"/>
    </source>
</evidence>
<comment type="caution">
    <text evidence="6">The sequence shown here is derived from an EMBL/GenBank/DDBJ whole genome shotgun (WGS) entry which is preliminary data.</text>
</comment>
<dbReference type="CDD" id="cd05466">
    <property type="entry name" value="PBP2_LTTR_substrate"/>
    <property type="match status" value="1"/>
</dbReference>
<keyword evidence="3 6" id="KW-0238">DNA-binding</keyword>
<gene>
    <name evidence="6" type="ORF">LV82_01815</name>
</gene>